<dbReference type="EMBL" id="UINC01052003">
    <property type="protein sequence ID" value="SVB66810.1"/>
    <property type="molecule type" value="Genomic_DNA"/>
</dbReference>
<feature type="non-terminal residue" evidence="1">
    <location>
        <position position="79"/>
    </location>
</feature>
<accession>A0A382FV08</accession>
<sequence>MKDIIVPVMAGLALISSAKAAEATTSLESLLPAETVLVMAAPDYATAKKHFKASASGQFWDSAEFKPFRKKLADGFEAN</sequence>
<reference evidence="1" key="1">
    <citation type="submission" date="2018-05" db="EMBL/GenBank/DDBJ databases">
        <authorList>
            <person name="Lanie J.A."/>
            <person name="Ng W.-L."/>
            <person name="Kazmierczak K.M."/>
            <person name="Andrzejewski T.M."/>
            <person name="Davidsen T.M."/>
            <person name="Wayne K.J."/>
            <person name="Tettelin H."/>
            <person name="Glass J.I."/>
            <person name="Rusch D."/>
            <person name="Podicherti R."/>
            <person name="Tsui H.-C.T."/>
            <person name="Winkler M.E."/>
        </authorList>
    </citation>
    <scope>NUCLEOTIDE SEQUENCE</scope>
</reference>
<organism evidence="1">
    <name type="scientific">marine metagenome</name>
    <dbReference type="NCBI Taxonomy" id="408172"/>
    <lineage>
        <taxon>unclassified sequences</taxon>
        <taxon>metagenomes</taxon>
        <taxon>ecological metagenomes</taxon>
    </lineage>
</organism>
<dbReference type="AlphaFoldDB" id="A0A382FV08"/>
<proteinExistence type="predicted"/>
<gene>
    <name evidence="1" type="ORF">METZ01_LOCUS219664</name>
</gene>
<name>A0A382FV08_9ZZZZ</name>
<protein>
    <submittedName>
        <fullName evidence="1">Uncharacterized protein</fullName>
    </submittedName>
</protein>
<evidence type="ECO:0000313" key="1">
    <source>
        <dbReference type="EMBL" id="SVB66810.1"/>
    </source>
</evidence>